<name>A0ABQ7EHA8_BRACR</name>
<dbReference type="EMBL" id="QGKV02000299">
    <property type="protein sequence ID" value="KAF3595614.1"/>
    <property type="molecule type" value="Genomic_DNA"/>
</dbReference>
<sequence>MEGDQDTSGFTLVTRKPCFGLPTACPNCLPAYIYLKLAQLPFQLAFNSTFPDSDELPYFETGTYVAYNYEDGGVIEKLKKDGVVNLDSQLQSLPDYLSLKALILSWLEEALAYETWVGTEGVSAWKIYYSDLPWVISKVLFYKQTYMAKTRLGIIKENSEEREKQIYKRASDAYEALSTRLGEQKFLFEDRPSSLDAIFLSHILFTIQVLPETSVLRTKLLEHGNLVRYAEKLKLEFLEAPSSSSSPPLHSFPSSFSRKGSKPKSKSKTEKTEEEKKFKKRAKLFLAAQFLAVVIYLSVMGGIYKRASDAYEALSTRLGEQKFLFEDRPSSLDAIFLSHILFTIQVLPETSVLRTKLLEHGNLVRYAEKLKLEFLEAPSSSSSPPLHSFPSSFSRKGSKPKSKSKTEKTEEEKKFKKRAKLFLAAQFLAVVIYLSVMGGVSNDELEYEDDD</sequence>
<dbReference type="PIRSF" id="PIRSF038150">
    <property type="entry name" value="Metaxin"/>
    <property type="match status" value="1"/>
</dbReference>
<evidence type="ECO:0000256" key="2">
    <source>
        <dbReference type="ARBA" id="ARBA00009170"/>
    </source>
</evidence>
<protein>
    <recommendedName>
        <fullName evidence="12">Metaxin</fullName>
    </recommendedName>
</protein>
<dbReference type="SUPFAM" id="SSF47616">
    <property type="entry name" value="GST C-terminal domain-like"/>
    <property type="match status" value="1"/>
</dbReference>
<dbReference type="PANTHER" id="PTHR12289">
    <property type="entry name" value="METAXIN RELATED"/>
    <property type="match status" value="1"/>
</dbReference>
<dbReference type="InterPro" id="IPR036282">
    <property type="entry name" value="Glutathione-S-Trfase_C_sf"/>
</dbReference>
<feature type="region of interest" description="Disordered" evidence="6">
    <location>
        <begin position="241"/>
        <end position="274"/>
    </location>
</feature>
<evidence type="ECO:0008006" key="12">
    <source>
        <dbReference type="Google" id="ProtNLM"/>
    </source>
</evidence>
<keyword evidence="11" id="KW-1185">Reference proteome</keyword>
<feature type="domain" description="Metaxin glutathione S-transferase" evidence="8">
    <location>
        <begin position="170"/>
        <end position="232"/>
    </location>
</feature>
<comment type="similarity">
    <text evidence="2">Belongs to the metaxin family.</text>
</comment>
<gene>
    <name evidence="10" type="ORF">DY000_02020030</name>
</gene>
<keyword evidence="5 7" id="KW-0472">Membrane</keyword>
<dbReference type="Proteomes" id="UP000266723">
    <property type="component" value="Unassembled WGS sequence"/>
</dbReference>
<dbReference type="InterPro" id="IPR017410">
    <property type="entry name" value="Metaxin1/3"/>
</dbReference>
<feature type="compositionally biased region" description="Basic and acidic residues" evidence="6">
    <location>
        <begin position="404"/>
        <end position="414"/>
    </location>
</feature>
<organism evidence="10 11">
    <name type="scientific">Brassica cretica</name>
    <name type="common">Mustard</name>
    <dbReference type="NCBI Taxonomy" id="69181"/>
    <lineage>
        <taxon>Eukaryota</taxon>
        <taxon>Viridiplantae</taxon>
        <taxon>Streptophyta</taxon>
        <taxon>Embryophyta</taxon>
        <taxon>Tracheophyta</taxon>
        <taxon>Spermatophyta</taxon>
        <taxon>Magnoliopsida</taxon>
        <taxon>eudicotyledons</taxon>
        <taxon>Gunneridae</taxon>
        <taxon>Pentapetalae</taxon>
        <taxon>rosids</taxon>
        <taxon>malvids</taxon>
        <taxon>Brassicales</taxon>
        <taxon>Brassicaceae</taxon>
        <taxon>Brassiceae</taxon>
        <taxon>Brassica</taxon>
    </lineage>
</organism>
<evidence type="ECO:0000259" key="9">
    <source>
        <dbReference type="Pfam" id="PF17172"/>
    </source>
</evidence>
<feature type="domain" description="Thioredoxin-like fold" evidence="9">
    <location>
        <begin position="26"/>
        <end position="120"/>
    </location>
</feature>
<feature type="transmembrane region" description="Helical" evidence="7">
    <location>
        <begin position="421"/>
        <end position="441"/>
    </location>
</feature>
<comment type="caution">
    <text evidence="10">The sequence shown here is derived from an EMBL/GenBank/DDBJ whole genome shotgun (WGS) entry which is preliminary data.</text>
</comment>
<proteinExistence type="inferred from homology"/>
<feature type="transmembrane region" description="Helical" evidence="7">
    <location>
        <begin position="284"/>
        <end position="304"/>
    </location>
</feature>
<dbReference type="InterPro" id="IPR033468">
    <property type="entry name" value="Metaxin_GST"/>
</dbReference>
<keyword evidence="4" id="KW-0496">Mitochondrion</keyword>
<dbReference type="CDD" id="cd03054">
    <property type="entry name" value="GST_N_Metaxin"/>
    <property type="match status" value="1"/>
</dbReference>
<dbReference type="Pfam" id="PF17171">
    <property type="entry name" value="GST_C_6"/>
    <property type="match status" value="2"/>
</dbReference>
<keyword evidence="7" id="KW-1133">Transmembrane helix</keyword>
<evidence type="ECO:0000256" key="6">
    <source>
        <dbReference type="SAM" id="MobiDB-lite"/>
    </source>
</evidence>
<dbReference type="PANTHER" id="PTHR12289:SF41">
    <property type="entry name" value="FAILED AXON CONNECTIONS-RELATED"/>
    <property type="match status" value="1"/>
</dbReference>
<keyword evidence="7" id="KW-0812">Transmembrane</keyword>
<feature type="region of interest" description="Disordered" evidence="6">
    <location>
        <begin position="378"/>
        <end position="414"/>
    </location>
</feature>
<dbReference type="InterPro" id="IPR050931">
    <property type="entry name" value="Mito_Protein_Transport_Metaxin"/>
</dbReference>
<evidence type="ECO:0000256" key="3">
    <source>
        <dbReference type="ARBA" id="ARBA00022787"/>
    </source>
</evidence>
<accession>A0ABQ7EHA8</accession>
<evidence type="ECO:0000256" key="5">
    <source>
        <dbReference type="ARBA" id="ARBA00023136"/>
    </source>
</evidence>
<dbReference type="CDD" id="cd03193">
    <property type="entry name" value="GST_C_Metaxin"/>
    <property type="match status" value="2"/>
</dbReference>
<evidence type="ECO:0000313" key="11">
    <source>
        <dbReference type="Proteomes" id="UP000266723"/>
    </source>
</evidence>
<evidence type="ECO:0000256" key="1">
    <source>
        <dbReference type="ARBA" id="ARBA00004294"/>
    </source>
</evidence>
<keyword evidence="3" id="KW-1000">Mitochondrion outer membrane</keyword>
<dbReference type="Pfam" id="PF17172">
    <property type="entry name" value="GST_N_4"/>
    <property type="match status" value="1"/>
</dbReference>
<reference evidence="10 11" key="1">
    <citation type="journal article" date="2020" name="BMC Genomics">
        <title>Intraspecific diversification of the crop wild relative Brassica cretica Lam. using demographic model selection.</title>
        <authorList>
            <person name="Kioukis A."/>
            <person name="Michalopoulou V.A."/>
            <person name="Briers L."/>
            <person name="Pirintsos S."/>
            <person name="Studholme D.J."/>
            <person name="Pavlidis P."/>
            <person name="Sarris P.F."/>
        </authorList>
    </citation>
    <scope>NUCLEOTIDE SEQUENCE [LARGE SCALE GENOMIC DNA]</scope>
    <source>
        <strain evidence="11">cv. PFS-1207/04</strain>
    </source>
</reference>
<feature type="domain" description="Metaxin glutathione S-transferase" evidence="8">
    <location>
        <begin position="307"/>
        <end position="369"/>
    </location>
</feature>
<evidence type="ECO:0000256" key="7">
    <source>
        <dbReference type="SAM" id="Phobius"/>
    </source>
</evidence>
<comment type="subcellular location">
    <subcellularLocation>
        <location evidence="1">Mitochondrion outer membrane</location>
    </subcellularLocation>
</comment>
<evidence type="ECO:0000259" key="8">
    <source>
        <dbReference type="Pfam" id="PF17171"/>
    </source>
</evidence>
<feature type="compositionally biased region" description="Low complexity" evidence="6">
    <location>
        <begin position="378"/>
        <end position="395"/>
    </location>
</feature>
<evidence type="ECO:0000256" key="4">
    <source>
        <dbReference type="ARBA" id="ARBA00023128"/>
    </source>
</evidence>
<evidence type="ECO:0000313" key="10">
    <source>
        <dbReference type="EMBL" id="KAF3595614.1"/>
    </source>
</evidence>
<feature type="compositionally biased region" description="Low complexity" evidence="6">
    <location>
        <begin position="241"/>
        <end position="258"/>
    </location>
</feature>
<dbReference type="InterPro" id="IPR012336">
    <property type="entry name" value="Thioredoxin-like_fold"/>
</dbReference>